<sequence>MRTRLRMASFALVIPLLLQFTAWAGSPAYATVINATNATNGASYRLPSDSSNGVGFGSTEQLGFSGSTPGYIVEQGTRSGIRPFSTPAGNGNRPLAPEQRGLSGSTPGYIMNQRALQPDGIRPLGTTTLGGDQANDFDWGWLGLLGLLGLAGARRRTSD</sequence>
<keyword evidence="2" id="KW-0732">Signal</keyword>
<dbReference type="RefSeq" id="WP_377720418.1">
    <property type="nucleotide sequence ID" value="NZ_JBHSAM010000028.1"/>
</dbReference>
<evidence type="ECO:0000313" key="3">
    <source>
        <dbReference type="EMBL" id="MFC4101820.1"/>
    </source>
</evidence>
<feature type="signal peptide" evidence="2">
    <location>
        <begin position="1"/>
        <end position="24"/>
    </location>
</feature>
<reference evidence="4" key="1">
    <citation type="journal article" date="2019" name="Int. J. Syst. Evol. Microbiol.">
        <title>The Global Catalogue of Microorganisms (GCM) 10K type strain sequencing project: providing services to taxonomists for standard genome sequencing and annotation.</title>
        <authorList>
            <consortium name="The Broad Institute Genomics Platform"/>
            <consortium name="The Broad Institute Genome Sequencing Center for Infectious Disease"/>
            <person name="Wu L."/>
            <person name="Ma J."/>
        </authorList>
    </citation>
    <scope>NUCLEOTIDE SEQUENCE [LARGE SCALE GENOMIC DNA]</scope>
    <source>
        <strain evidence="4">IBRC-M 10987</strain>
    </source>
</reference>
<accession>A0ABV8K736</accession>
<protein>
    <submittedName>
        <fullName evidence="3">WGxxGxxG family protein</fullName>
    </submittedName>
</protein>
<proteinExistence type="predicted"/>
<gene>
    <name evidence="3" type="ORF">ACFOZ8_19410</name>
</gene>
<evidence type="ECO:0000313" key="4">
    <source>
        <dbReference type="Proteomes" id="UP001595715"/>
    </source>
</evidence>
<dbReference type="NCBIfam" id="NF041742">
    <property type="entry name" value="WGxxGxxG_fam"/>
    <property type="match status" value="1"/>
</dbReference>
<name>A0ABV8K736_9BACL</name>
<evidence type="ECO:0000256" key="2">
    <source>
        <dbReference type="SAM" id="SignalP"/>
    </source>
</evidence>
<organism evidence="3 4">
    <name type="scientific">Paenibacillus xanthanilyticus</name>
    <dbReference type="NCBI Taxonomy" id="1783531"/>
    <lineage>
        <taxon>Bacteria</taxon>
        <taxon>Bacillati</taxon>
        <taxon>Bacillota</taxon>
        <taxon>Bacilli</taxon>
        <taxon>Bacillales</taxon>
        <taxon>Paenibacillaceae</taxon>
        <taxon>Paenibacillus</taxon>
    </lineage>
</organism>
<keyword evidence="4" id="KW-1185">Reference proteome</keyword>
<comment type="caution">
    <text evidence="3">The sequence shown here is derived from an EMBL/GenBank/DDBJ whole genome shotgun (WGS) entry which is preliminary data.</text>
</comment>
<dbReference type="Proteomes" id="UP001595715">
    <property type="component" value="Unassembled WGS sequence"/>
</dbReference>
<dbReference type="NCBIfam" id="NF038039">
    <property type="entry name" value="WGxxGxxG-CTERM"/>
    <property type="match status" value="1"/>
</dbReference>
<feature type="region of interest" description="Disordered" evidence="1">
    <location>
        <begin position="75"/>
        <end position="106"/>
    </location>
</feature>
<evidence type="ECO:0000256" key="1">
    <source>
        <dbReference type="SAM" id="MobiDB-lite"/>
    </source>
</evidence>
<dbReference type="EMBL" id="JBHSAM010000028">
    <property type="protein sequence ID" value="MFC4101820.1"/>
    <property type="molecule type" value="Genomic_DNA"/>
</dbReference>
<feature type="chain" id="PRO_5046516765" evidence="2">
    <location>
        <begin position="25"/>
        <end position="159"/>
    </location>
</feature>